<proteinExistence type="predicted"/>
<name>A0A4C2EM61_9EURY</name>
<comment type="caution">
    <text evidence="2">The sequence shown here is derived from an EMBL/GenBank/DDBJ whole genome shotgun (WGS) entry which is preliminary data.</text>
</comment>
<dbReference type="Pfam" id="PF14065">
    <property type="entry name" value="Pvc16_N"/>
    <property type="match status" value="1"/>
</dbReference>
<protein>
    <recommendedName>
        <fullName evidence="1">Pvc16 N-terminal domain-containing protein</fullName>
    </recommendedName>
</protein>
<gene>
    <name evidence="2" type="ORF">Harman_33270</name>
</gene>
<reference evidence="2 3" key="1">
    <citation type="submission" date="2019-02" db="EMBL/GenBank/DDBJ databases">
        <title>Haloarcula mannanilyticum sp. nov., a mannan degrading haloarchaeon isolated from commercial salt.</title>
        <authorList>
            <person name="Enomoto S."/>
            <person name="Shimane Y."/>
            <person name="Kamekura M."/>
            <person name="Ito T."/>
            <person name="Moriya O."/>
            <person name="Ihara K."/>
            <person name="Takahashi-Ando N."/>
            <person name="Fukushima Y."/>
            <person name="Yoshida Y."/>
            <person name="Usama R."/>
            <person name="Takai K."/>
            <person name="Minegishi H."/>
        </authorList>
    </citation>
    <scope>NUCLEOTIDE SEQUENCE [LARGE SCALE GENOMIC DNA]</scope>
    <source>
        <strain evidence="2 3">MD130-1</strain>
    </source>
</reference>
<feature type="domain" description="Pvc16 N-terminal" evidence="1">
    <location>
        <begin position="19"/>
        <end position="202"/>
    </location>
</feature>
<evidence type="ECO:0000259" key="1">
    <source>
        <dbReference type="Pfam" id="PF14065"/>
    </source>
</evidence>
<evidence type="ECO:0000313" key="2">
    <source>
        <dbReference type="EMBL" id="GCF15392.1"/>
    </source>
</evidence>
<dbReference type="Proteomes" id="UP000304382">
    <property type="component" value="Unassembled WGS sequence"/>
</dbReference>
<organism evidence="2 3">
    <name type="scientific">Haloarcula mannanilytica</name>
    <dbReference type="NCBI Taxonomy" id="2509225"/>
    <lineage>
        <taxon>Archaea</taxon>
        <taxon>Methanobacteriati</taxon>
        <taxon>Methanobacteriota</taxon>
        <taxon>Stenosarchaea group</taxon>
        <taxon>Halobacteria</taxon>
        <taxon>Halobacteriales</taxon>
        <taxon>Haloarculaceae</taxon>
        <taxon>Haloarcula</taxon>
    </lineage>
</organism>
<evidence type="ECO:0000313" key="3">
    <source>
        <dbReference type="Proteomes" id="UP000304382"/>
    </source>
</evidence>
<dbReference type="RefSeq" id="WP_160140705.1">
    <property type="nucleotide sequence ID" value="NZ_BIXZ01000007.1"/>
</dbReference>
<dbReference type="AlphaFoldDB" id="A0A4C2EM61"/>
<accession>A0A4C2EM61</accession>
<sequence>MSTDPTYDVVAQVGEIFVDRLYKVISQVKDIKPKDIALTSPDDATGTHRVTVYLYEVTRNAHHLNADGRPAITVKQNGENGEREDGRGDPLVLDLHYLVTAHPAGSDQSEAGGEATTRTTNQHELLGLIMQAVHENHILRGVDLPGDFSGGELQIDVESRSTDELTNIWSTFENAPYRPSIAYRVTPVVIEGKETAGTERVVDQQFREYS</sequence>
<keyword evidence="3" id="KW-1185">Reference proteome</keyword>
<dbReference type="OrthoDB" id="142534at2157"/>
<dbReference type="EMBL" id="BIXZ01000007">
    <property type="protein sequence ID" value="GCF15392.1"/>
    <property type="molecule type" value="Genomic_DNA"/>
</dbReference>
<dbReference type="InterPro" id="IPR025351">
    <property type="entry name" value="Pvc16_N"/>
</dbReference>